<gene>
    <name evidence="1" type="ORF">CLV47_1355</name>
</gene>
<dbReference type="EMBL" id="PVUE01000035">
    <property type="protein sequence ID" value="PRZ29211.1"/>
    <property type="molecule type" value="Genomic_DNA"/>
</dbReference>
<name>A0A2T0YYN7_9ACTN</name>
<keyword evidence="2" id="KW-1185">Reference proteome</keyword>
<dbReference type="RefSeq" id="WP_170111201.1">
    <property type="nucleotide sequence ID" value="NZ_PVUE01000035.1"/>
</dbReference>
<proteinExistence type="predicted"/>
<evidence type="ECO:0000313" key="1">
    <source>
        <dbReference type="EMBL" id="PRZ29211.1"/>
    </source>
</evidence>
<protein>
    <recommendedName>
        <fullName evidence="3">DUF2993 family protein</fullName>
    </recommendedName>
</protein>
<reference evidence="1 2" key="1">
    <citation type="submission" date="2018-03" db="EMBL/GenBank/DDBJ databases">
        <title>Genomic Encyclopedia of Archaeal and Bacterial Type Strains, Phase II (KMG-II): from individual species to whole genera.</title>
        <authorList>
            <person name="Goeker M."/>
        </authorList>
    </citation>
    <scope>NUCLEOTIDE SEQUENCE [LARGE SCALE GENOMIC DNA]</scope>
    <source>
        <strain evidence="1 2">DSM 100065</strain>
    </source>
</reference>
<organism evidence="1 2">
    <name type="scientific">Antricoccus suffuscus</name>
    <dbReference type="NCBI Taxonomy" id="1629062"/>
    <lineage>
        <taxon>Bacteria</taxon>
        <taxon>Bacillati</taxon>
        <taxon>Actinomycetota</taxon>
        <taxon>Actinomycetes</taxon>
        <taxon>Geodermatophilales</taxon>
        <taxon>Antricoccaceae</taxon>
        <taxon>Antricoccus</taxon>
    </lineage>
</organism>
<dbReference type="Proteomes" id="UP000237752">
    <property type="component" value="Unassembled WGS sequence"/>
</dbReference>
<comment type="caution">
    <text evidence="1">The sequence shown here is derived from an EMBL/GenBank/DDBJ whole genome shotgun (WGS) entry which is preliminary data.</text>
</comment>
<dbReference type="InterPro" id="IPR021373">
    <property type="entry name" value="DUF2993"/>
</dbReference>
<dbReference type="AlphaFoldDB" id="A0A2T0YYN7"/>
<dbReference type="Pfam" id="PF11209">
    <property type="entry name" value="LmeA"/>
    <property type="match status" value="1"/>
</dbReference>
<accession>A0A2T0YYN7</accession>
<sequence length="233" mass="24119">MKTLKVVGVLVVLLLIIAVIIDRVGVAVAESKIADVLQSKFDLTSSPNVDIHGFPVITQAIAGKYKSIDVTAKDVPVESLGSVDVAVNLRGLRLTLSDAIAGRMQDATADDLHARVTMSDDAIGKALGMKVKIGKLDSSTARLSISTTQAGITIPMEADVKVAVDGNNVALKLTQLKALKVPIPDFISSRIGNVLSSKLVLPKLTGGLKVTDVVVGNGSITAVAEGHDVPLGG</sequence>
<evidence type="ECO:0000313" key="2">
    <source>
        <dbReference type="Proteomes" id="UP000237752"/>
    </source>
</evidence>
<evidence type="ECO:0008006" key="3">
    <source>
        <dbReference type="Google" id="ProtNLM"/>
    </source>
</evidence>